<dbReference type="Proteomes" id="UP001198806">
    <property type="component" value="Unassembled WGS sequence"/>
</dbReference>
<evidence type="ECO:0000256" key="1">
    <source>
        <dbReference type="SAM" id="MobiDB-lite"/>
    </source>
</evidence>
<protein>
    <submittedName>
        <fullName evidence="2">Uncharacterized protein</fullName>
    </submittedName>
</protein>
<dbReference type="AlphaFoldDB" id="A0AAP2Q7U8"/>
<comment type="caution">
    <text evidence="2">The sequence shown here is derived from an EMBL/GenBank/DDBJ whole genome shotgun (WGS) entry which is preliminary data.</text>
</comment>
<gene>
    <name evidence="2" type="ORF">LI194_12145</name>
</gene>
<evidence type="ECO:0000313" key="3">
    <source>
        <dbReference type="Proteomes" id="UP001198806"/>
    </source>
</evidence>
<name>A0AAP2Q7U8_PARDI</name>
<organism evidence="2 3">
    <name type="scientific">Parabacteroides distasonis</name>
    <dbReference type="NCBI Taxonomy" id="823"/>
    <lineage>
        <taxon>Bacteria</taxon>
        <taxon>Pseudomonadati</taxon>
        <taxon>Bacteroidota</taxon>
        <taxon>Bacteroidia</taxon>
        <taxon>Bacteroidales</taxon>
        <taxon>Tannerellaceae</taxon>
        <taxon>Parabacteroides</taxon>
    </lineage>
</organism>
<accession>A0AAP2Q7U8</accession>
<evidence type="ECO:0000313" key="2">
    <source>
        <dbReference type="EMBL" id="MCB6518548.1"/>
    </source>
</evidence>
<reference evidence="2" key="1">
    <citation type="submission" date="2021-10" db="EMBL/GenBank/DDBJ databases">
        <title>Collection of gut derived symbiotic bacterial strains cultured from healthy donors.</title>
        <authorList>
            <person name="Lin H."/>
            <person name="Littmann E."/>
            <person name="Kohout C."/>
            <person name="Pamer E.G."/>
        </authorList>
    </citation>
    <scope>NUCLEOTIDE SEQUENCE</scope>
    <source>
        <strain evidence="2">DFI.2.94</strain>
    </source>
</reference>
<feature type="region of interest" description="Disordered" evidence="1">
    <location>
        <begin position="1"/>
        <end position="45"/>
    </location>
</feature>
<dbReference type="EMBL" id="JAJCNI010000013">
    <property type="protein sequence ID" value="MCB6518548.1"/>
    <property type="molecule type" value="Genomic_DNA"/>
</dbReference>
<dbReference type="RefSeq" id="WP_158532615.1">
    <property type="nucleotide sequence ID" value="NZ_JAHOOC010000004.1"/>
</dbReference>
<proteinExistence type="predicted"/>
<sequence>MTTLTERYNRKRTPVVQRRELSTTPLVEPEVAGSQNPIAPTVDNTDETAPQASVVEPQINDYQWNQRLYETLFQKPISQEEEERRKRAASVATGIGHLGNVLSSFSNLAFAGEAPSQKLPTVADPKLQSYSDRLEAIRQRYGAGYLAARQNDTNNYQRALQLYRQDQARKAQNDLAKAKIAQSAAQFAIKNDREERKMKQDAAYKERELGIRQSNLRSLEQYRTAKANGSGADKSIDIIGRNGKRFTLSGKDKDGVIAYMYKRMLEYAEENKDKNKSVSDVTWQLGEGGDQKTKQAAIVMSNIQNFPELYNEFDKVIGSGGSSSKGRHIPLNDEGGTENTNEKYSWIHGF</sequence>
<feature type="region of interest" description="Disordered" evidence="1">
    <location>
        <begin position="321"/>
        <end position="340"/>
    </location>
</feature>